<dbReference type="WBParaSite" id="PSU_v2.g4183.t1">
    <property type="protein sequence ID" value="PSU_v2.g4183.t1"/>
    <property type="gene ID" value="PSU_v2.g4183"/>
</dbReference>
<dbReference type="Proteomes" id="UP000887577">
    <property type="component" value="Unplaced"/>
</dbReference>
<dbReference type="GO" id="GO:0004386">
    <property type="term" value="F:helicase activity"/>
    <property type="evidence" value="ECO:0007669"/>
    <property type="project" value="InterPro"/>
</dbReference>
<accession>A0A914Z1P6</accession>
<keyword evidence="2" id="KW-1185">Reference proteome</keyword>
<dbReference type="PANTHER" id="PTHR10887">
    <property type="entry name" value="DNA2/NAM7 HELICASE FAMILY"/>
    <property type="match status" value="1"/>
</dbReference>
<dbReference type="Pfam" id="PF13086">
    <property type="entry name" value="AAA_11"/>
    <property type="match status" value="1"/>
</dbReference>
<reference evidence="3" key="1">
    <citation type="submission" date="2022-11" db="UniProtKB">
        <authorList>
            <consortium name="WormBaseParasite"/>
        </authorList>
    </citation>
    <scope>IDENTIFICATION</scope>
</reference>
<protein>
    <submittedName>
        <fullName evidence="3">DNA2/NAM7 helicase helicase domain-containing protein</fullName>
    </submittedName>
</protein>
<dbReference type="Gene3D" id="3.40.50.300">
    <property type="entry name" value="P-loop containing nucleotide triphosphate hydrolases"/>
    <property type="match status" value="1"/>
</dbReference>
<organism evidence="2 3">
    <name type="scientific">Panagrolaimus superbus</name>
    <dbReference type="NCBI Taxonomy" id="310955"/>
    <lineage>
        <taxon>Eukaryota</taxon>
        <taxon>Metazoa</taxon>
        <taxon>Ecdysozoa</taxon>
        <taxon>Nematoda</taxon>
        <taxon>Chromadorea</taxon>
        <taxon>Rhabditida</taxon>
        <taxon>Tylenchina</taxon>
        <taxon>Panagrolaimomorpha</taxon>
        <taxon>Panagrolaimoidea</taxon>
        <taxon>Panagrolaimidae</taxon>
        <taxon>Panagrolaimus</taxon>
    </lineage>
</organism>
<sequence>MVESPAFFEAYQHVMTALQTLPQTVPIPFSKYLVNAVTKTKVPKYLSTNSINFEVLLKKPLPDDIRLRNYLNAHNFFHYLGPQHFGMDQSQFIALINTLQSDLAIIQGPPGTGKTYMGLRIAKLLLSNDHLWRSGNDQRPMLVVCYTNHALDQFLEGISKFLKDGIVRVGSWK</sequence>
<evidence type="ECO:0000313" key="2">
    <source>
        <dbReference type="Proteomes" id="UP000887577"/>
    </source>
</evidence>
<evidence type="ECO:0000313" key="3">
    <source>
        <dbReference type="WBParaSite" id="PSU_v2.g4183.t1"/>
    </source>
</evidence>
<dbReference type="InterPro" id="IPR041677">
    <property type="entry name" value="DNA2/NAM7_AAA_11"/>
</dbReference>
<dbReference type="SUPFAM" id="SSF52540">
    <property type="entry name" value="P-loop containing nucleoside triphosphate hydrolases"/>
    <property type="match status" value="1"/>
</dbReference>
<proteinExistence type="predicted"/>
<dbReference type="InterPro" id="IPR045055">
    <property type="entry name" value="DNA2/NAM7-like"/>
</dbReference>
<dbReference type="AlphaFoldDB" id="A0A914Z1P6"/>
<dbReference type="GO" id="GO:0031380">
    <property type="term" value="C:nuclear RNA-directed RNA polymerase complex"/>
    <property type="evidence" value="ECO:0007669"/>
    <property type="project" value="TreeGrafter"/>
</dbReference>
<dbReference type="GO" id="GO:0031048">
    <property type="term" value="P:regulatory ncRNA-mediated heterochromatin formation"/>
    <property type="evidence" value="ECO:0007669"/>
    <property type="project" value="TreeGrafter"/>
</dbReference>
<name>A0A914Z1P6_9BILA</name>
<dbReference type="PANTHER" id="PTHR10887:SF341">
    <property type="entry name" value="NFX1-TYPE ZINC FINGER-CONTAINING PROTEIN 1"/>
    <property type="match status" value="1"/>
</dbReference>
<dbReference type="InterPro" id="IPR027417">
    <property type="entry name" value="P-loop_NTPase"/>
</dbReference>
<evidence type="ECO:0000259" key="1">
    <source>
        <dbReference type="Pfam" id="PF13086"/>
    </source>
</evidence>
<feature type="domain" description="DNA2/NAM7 helicase helicase" evidence="1">
    <location>
        <begin position="87"/>
        <end position="170"/>
    </location>
</feature>